<sequence>MAPKIEEGEIKKFWELFSGLNPINGFLSGEQVAPVFKNSRLPDAQLEKIWDLADVDMDGSLDFEEFCVAMKLIYDIVNDAYPAPPETLPEWLIPSSKAHLVEARNAINNKSYANNLEELANNSPNNRNYDEDLKLSSDFDWYISPTDRQRYVSIYTANADHHGLISFDSLTELYQSLPDIPKTDISSAWNLVNPRSSEKIDKDQCIVFLHILNSRQKGYRVPRSVPASLRATFEKSQPEYNLNSKQSEIRRNEPSTDSNSTSKKDAFGESYLTRLGLSGRSSGYSSSGTDFSATKDTDWEEVRLKRQLADLDDLIAKAEKSSNRRKQGLEDFGSSKTALVKHELEQLLEYKEKQLKQLRDGKLGGADDDYSGIAETIDMLAQQVQSLQQHHDRKIKELEELRKEVKSF</sequence>
<dbReference type="OrthoDB" id="1716625at2759"/>
<keyword evidence="12" id="KW-0967">Endosome</keyword>
<evidence type="ECO:0000256" key="19">
    <source>
        <dbReference type="ARBA" id="ARBA00029684"/>
    </source>
</evidence>
<organism evidence="24 25">
    <name type="scientific">Geotrichum candidum</name>
    <name type="common">Oospora lactis</name>
    <name type="synonym">Dipodascus geotrichum</name>
    <dbReference type="NCBI Taxonomy" id="1173061"/>
    <lineage>
        <taxon>Eukaryota</taxon>
        <taxon>Fungi</taxon>
        <taxon>Dikarya</taxon>
        <taxon>Ascomycota</taxon>
        <taxon>Saccharomycotina</taxon>
        <taxon>Dipodascomycetes</taxon>
        <taxon>Dipodascales</taxon>
        <taxon>Dipodascaceae</taxon>
        <taxon>Geotrichum</taxon>
    </lineage>
</organism>
<feature type="domain" description="EF-hand" evidence="23">
    <location>
        <begin position="41"/>
        <end position="76"/>
    </location>
</feature>
<evidence type="ECO:0000256" key="2">
    <source>
        <dbReference type="ARBA" id="ARBA00004134"/>
    </source>
</evidence>
<dbReference type="GO" id="GO:0030479">
    <property type="term" value="C:actin cortical patch"/>
    <property type="evidence" value="ECO:0007669"/>
    <property type="project" value="UniProtKB-SubCell"/>
</dbReference>
<dbReference type="GO" id="GO:0006897">
    <property type="term" value="P:endocytosis"/>
    <property type="evidence" value="ECO:0007669"/>
    <property type="project" value="UniProtKB-KW"/>
</dbReference>
<evidence type="ECO:0000256" key="21">
    <source>
        <dbReference type="SAM" id="MobiDB-lite"/>
    </source>
</evidence>
<evidence type="ECO:0000256" key="5">
    <source>
        <dbReference type="ARBA" id="ARBA00011159"/>
    </source>
</evidence>
<keyword evidence="17" id="KW-0206">Cytoskeleton</keyword>
<evidence type="ECO:0000256" key="15">
    <source>
        <dbReference type="ARBA" id="ARBA00023136"/>
    </source>
</evidence>
<keyword evidence="11" id="KW-0677">Repeat</keyword>
<dbReference type="GO" id="GO:0007015">
    <property type="term" value="P:actin filament organization"/>
    <property type="evidence" value="ECO:0007669"/>
    <property type="project" value="InterPro"/>
</dbReference>
<comment type="caution">
    <text evidence="24">The sequence shown here is derived from an EMBL/GenBank/DDBJ whole genome shotgun (WGS) entry which is preliminary data.</text>
</comment>
<dbReference type="PROSITE" id="PS50222">
    <property type="entry name" value="EF_HAND_2"/>
    <property type="match status" value="1"/>
</dbReference>
<accession>A0A0J9X531</accession>
<dbReference type="PROSITE" id="PS00018">
    <property type="entry name" value="EF_HAND_1"/>
    <property type="match status" value="1"/>
</dbReference>
<evidence type="ECO:0000256" key="20">
    <source>
        <dbReference type="SAM" id="Coils"/>
    </source>
</evidence>
<evidence type="ECO:0000256" key="1">
    <source>
        <dbReference type="ARBA" id="ARBA00004125"/>
    </source>
</evidence>
<dbReference type="GO" id="GO:0003779">
    <property type="term" value="F:actin binding"/>
    <property type="evidence" value="ECO:0007669"/>
    <property type="project" value="UniProtKB-KW"/>
</dbReference>
<dbReference type="GO" id="GO:0005886">
    <property type="term" value="C:plasma membrane"/>
    <property type="evidence" value="ECO:0007669"/>
    <property type="project" value="UniProtKB-SubCell"/>
</dbReference>
<feature type="domain" description="EH" evidence="22">
    <location>
        <begin position="147"/>
        <end position="236"/>
    </location>
</feature>
<feature type="domain" description="EH" evidence="22">
    <location>
        <begin position="9"/>
        <end position="99"/>
    </location>
</feature>
<keyword evidence="13" id="KW-0106">Calcium</keyword>
<reference evidence="24" key="1">
    <citation type="submission" date="2014-03" db="EMBL/GenBank/DDBJ databases">
        <authorList>
            <person name="Casaregola S."/>
        </authorList>
    </citation>
    <scope>NUCLEOTIDE SEQUENCE [LARGE SCALE GENOMIC DNA]</scope>
    <source>
        <strain evidence="24">CLIB 918</strain>
    </source>
</reference>
<comment type="similarity">
    <text evidence="4">Belongs to the END3 family.</text>
</comment>
<evidence type="ECO:0000256" key="13">
    <source>
        <dbReference type="ARBA" id="ARBA00022837"/>
    </source>
</evidence>
<comment type="subcellular location">
    <subcellularLocation>
        <location evidence="3">Cell membrane</location>
        <topology evidence="3">Peripheral membrane protein</topology>
        <orientation evidence="3">Cytoplasmic side</orientation>
    </subcellularLocation>
    <subcellularLocation>
        <location evidence="2">Cytoplasm</location>
        <location evidence="2">Cytoskeleton</location>
        <location evidence="2">Actin patch</location>
    </subcellularLocation>
    <subcellularLocation>
        <location evidence="1">Endosome membrane</location>
        <topology evidence="1">Peripheral membrane protein</topology>
        <orientation evidence="1">Cytoplasmic side</orientation>
    </subcellularLocation>
</comment>
<dbReference type="EMBL" id="CCBN010000002">
    <property type="protein sequence ID" value="CDO52223.1"/>
    <property type="molecule type" value="Genomic_DNA"/>
</dbReference>
<dbReference type="SUPFAM" id="SSF47473">
    <property type="entry name" value="EF-hand"/>
    <property type="match status" value="2"/>
</dbReference>
<keyword evidence="14 20" id="KW-0175">Coiled coil</keyword>
<dbReference type="AlphaFoldDB" id="A0A0J9X531"/>
<keyword evidence="10" id="KW-0254">Endocytosis</keyword>
<dbReference type="InterPro" id="IPR011992">
    <property type="entry name" value="EF-hand-dom_pair"/>
</dbReference>
<dbReference type="GO" id="GO:0010008">
    <property type="term" value="C:endosome membrane"/>
    <property type="evidence" value="ECO:0007669"/>
    <property type="project" value="UniProtKB-SubCell"/>
</dbReference>
<evidence type="ECO:0000256" key="18">
    <source>
        <dbReference type="ARBA" id="ARBA00025194"/>
    </source>
</evidence>
<dbReference type="InterPro" id="IPR000261">
    <property type="entry name" value="EH_dom"/>
</dbReference>
<dbReference type="SMART" id="SM00027">
    <property type="entry name" value="EH"/>
    <property type="match status" value="2"/>
</dbReference>
<evidence type="ECO:0000256" key="7">
    <source>
        <dbReference type="ARBA" id="ARBA00017312"/>
    </source>
</evidence>
<gene>
    <name evidence="24" type="ORF">BN980_GECA02s07655g</name>
</gene>
<dbReference type="CDD" id="cd00052">
    <property type="entry name" value="EH"/>
    <property type="match status" value="1"/>
</dbReference>
<evidence type="ECO:0000256" key="8">
    <source>
        <dbReference type="ARBA" id="ARBA00022475"/>
    </source>
</evidence>
<evidence type="ECO:0000256" key="6">
    <source>
        <dbReference type="ARBA" id="ARBA00013889"/>
    </source>
</evidence>
<name>A0A0J9X531_GEOCN</name>
<protein>
    <recommendedName>
        <fullName evidence="7">Actin cytoskeleton-regulatory complex protein END3</fullName>
    </recommendedName>
    <alternativeName>
        <fullName evidence="6">Actin cytoskeleton-regulatory complex protein end3</fullName>
    </alternativeName>
    <alternativeName>
        <fullName evidence="19">Endocytosis protein 3</fullName>
    </alternativeName>
</protein>
<dbReference type="InterPro" id="IPR025604">
    <property type="entry name" value="End3"/>
</dbReference>
<keyword evidence="8" id="KW-1003">Cell membrane</keyword>
<dbReference type="Pfam" id="PF12761">
    <property type="entry name" value="End3"/>
    <property type="match status" value="1"/>
</dbReference>
<dbReference type="SMART" id="SM00054">
    <property type="entry name" value="EFh"/>
    <property type="match status" value="1"/>
</dbReference>
<evidence type="ECO:0000259" key="22">
    <source>
        <dbReference type="PROSITE" id="PS50031"/>
    </source>
</evidence>
<dbReference type="Proteomes" id="UP000242525">
    <property type="component" value="Unassembled WGS sequence"/>
</dbReference>
<evidence type="ECO:0000313" key="25">
    <source>
        <dbReference type="Proteomes" id="UP000242525"/>
    </source>
</evidence>
<evidence type="ECO:0000313" key="24">
    <source>
        <dbReference type="EMBL" id="CDO52223.1"/>
    </source>
</evidence>
<comment type="function">
    <text evidence="18">Component of the PAN1 actin cytoskeleton-regulatory complex required for the internalization of endosomes during actin-coupled endocytosis. The complex links the site of endocytosis to the cell membrane-associated actin cytoskeleton. Mediates uptake of external molecules and vacuolar degradation of plasma membrane proteins. Plays a role in the proper organization of the cell membrane-associated actin cytoskeleton and promotes its destabilization.</text>
</comment>
<dbReference type="GO" id="GO:0016197">
    <property type="term" value="P:endosomal transport"/>
    <property type="evidence" value="ECO:0007669"/>
    <property type="project" value="TreeGrafter"/>
</dbReference>
<evidence type="ECO:0000256" key="11">
    <source>
        <dbReference type="ARBA" id="ARBA00022737"/>
    </source>
</evidence>
<dbReference type="InterPro" id="IPR018247">
    <property type="entry name" value="EF_Hand_1_Ca_BS"/>
</dbReference>
<evidence type="ECO:0000256" key="3">
    <source>
        <dbReference type="ARBA" id="ARBA00004413"/>
    </source>
</evidence>
<keyword evidence="25" id="KW-1185">Reference proteome</keyword>
<evidence type="ECO:0000256" key="16">
    <source>
        <dbReference type="ARBA" id="ARBA00023203"/>
    </source>
</evidence>
<dbReference type="Pfam" id="PF12763">
    <property type="entry name" value="EH"/>
    <property type="match status" value="1"/>
</dbReference>
<dbReference type="STRING" id="1173061.A0A0J9X531"/>
<keyword evidence="15" id="KW-0472">Membrane</keyword>
<evidence type="ECO:0000256" key="12">
    <source>
        <dbReference type="ARBA" id="ARBA00022753"/>
    </source>
</evidence>
<dbReference type="Gene3D" id="1.10.238.10">
    <property type="entry name" value="EF-hand"/>
    <property type="match status" value="2"/>
</dbReference>
<proteinExistence type="inferred from homology"/>
<evidence type="ECO:0000256" key="14">
    <source>
        <dbReference type="ARBA" id="ARBA00023054"/>
    </source>
</evidence>
<feature type="region of interest" description="Disordered" evidence="21">
    <location>
        <begin position="230"/>
        <end position="265"/>
    </location>
</feature>
<dbReference type="PANTHER" id="PTHR11216:SF74">
    <property type="entry name" value="ACTIN CYTOSKELETON-REGULATORY COMPLEX PROTEIN END3"/>
    <property type="match status" value="1"/>
</dbReference>
<dbReference type="GO" id="GO:0005509">
    <property type="term" value="F:calcium ion binding"/>
    <property type="evidence" value="ECO:0007669"/>
    <property type="project" value="InterPro"/>
</dbReference>
<evidence type="ECO:0000256" key="4">
    <source>
        <dbReference type="ARBA" id="ARBA00009909"/>
    </source>
</evidence>
<evidence type="ECO:0000256" key="10">
    <source>
        <dbReference type="ARBA" id="ARBA00022583"/>
    </source>
</evidence>
<keyword evidence="16" id="KW-0009">Actin-binding</keyword>
<feature type="coiled-coil region" evidence="20">
    <location>
        <begin position="301"/>
        <end position="404"/>
    </location>
</feature>
<comment type="subunit">
    <text evidence="5">Component of the PAN1 actin cytoskeleton-regulatory complex.</text>
</comment>
<evidence type="ECO:0000256" key="9">
    <source>
        <dbReference type="ARBA" id="ARBA00022490"/>
    </source>
</evidence>
<dbReference type="PANTHER" id="PTHR11216">
    <property type="entry name" value="EH DOMAIN"/>
    <property type="match status" value="1"/>
</dbReference>
<dbReference type="InterPro" id="IPR002048">
    <property type="entry name" value="EF_hand_dom"/>
</dbReference>
<keyword evidence="9" id="KW-0963">Cytoplasm</keyword>
<evidence type="ECO:0000256" key="17">
    <source>
        <dbReference type="ARBA" id="ARBA00023212"/>
    </source>
</evidence>
<evidence type="ECO:0000259" key="23">
    <source>
        <dbReference type="PROSITE" id="PS50222"/>
    </source>
</evidence>
<dbReference type="PROSITE" id="PS50031">
    <property type="entry name" value="EH"/>
    <property type="match status" value="2"/>
</dbReference>